<dbReference type="EMBL" id="LZNA01000010">
    <property type="protein sequence ID" value="OBX83930.1"/>
    <property type="molecule type" value="Genomic_DNA"/>
</dbReference>
<accession>A0A1B8QK96</accession>
<keyword evidence="2" id="KW-1185">Reference proteome</keyword>
<dbReference type="Proteomes" id="UP000092616">
    <property type="component" value="Unassembled WGS sequence"/>
</dbReference>
<evidence type="ECO:0000313" key="1">
    <source>
        <dbReference type="EMBL" id="OBX83930.1"/>
    </source>
</evidence>
<protein>
    <submittedName>
        <fullName evidence="1">Uncharacterized protein</fullName>
    </submittedName>
</protein>
<organism evidence="1 2">
    <name type="scientific">Faucicola atlantae</name>
    <dbReference type="NCBI Taxonomy" id="34059"/>
    <lineage>
        <taxon>Bacteria</taxon>
        <taxon>Pseudomonadati</taxon>
        <taxon>Pseudomonadota</taxon>
        <taxon>Gammaproteobacteria</taxon>
        <taxon>Moraxellales</taxon>
        <taxon>Moraxellaceae</taxon>
        <taxon>Faucicola</taxon>
    </lineage>
</organism>
<name>A0A1B8QK96_9GAMM</name>
<comment type="caution">
    <text evidence="1">The sequence shown here is derived from an EMBL/GenBank/DDBJ whole genome shotgun (WGS) entry which is preliminary data.</text>
</comment>
<gene>
    <name evidence="1" type="ORF">A9306_03845</name>
</gene>
<sequence length="59" mass="6482">MVAGSHPIKVICSSKQTIPAIGRSMVKNASQGKIKAIIKRLTQVLSKRKLKIKVLKRIS</sequence>
<dbReference type="AlphaFoldDB" id="A0A1B8QK96"/>
<reference evidence="1 2" key="1">
    <citation type="submission" date="2016-06" db="EMBL/GenBank/DDBJ databases">
        <title>Draft genome of Moraxella atlantae CCUG 59586.</title>
        <authorList>
            <person name="Salva-Serra F."/>
            <person name="Engstrom-Jakobsson H."/>
            <person name="Thorell K."/>
            <person name="Gonzales-Siles L."/>
            <person name="Karlsson R."/>
            <person name="Boulund F."/>
            <person name="Engstrand L."/>
            <person name="Kristiansson E."/>
            <person name="Moore E."/>
        </authorList>
    </citation>
    <scope>NUCLEOTIDE SEQUENCE [LARGE SCALE GENOMIC DNA]</scope>
    <source>
        <strain evidence="1 2">CCUG 59586</strain>
    </source>
</reference>
<evidence type="ECO:0000313" key="2">
    <source>
        <dbReference type="Proteomes" id="UP000092616"/>
    </source>
</evidence>
<proteinExistence type="predicted"/>